<accession>A0AAW2YQ21</accession>
<protein>
    <submittedName>
        <fullName evidence="1">Zwf</fullName>
    </submittedName>
</protein>
<dbReference type="EMBL" id="JAOPGA020000329">
    <property type="protein sequence ID" value="KAL0478207.1"/>
    <property type="molecule type" value="Genomic_DNA"/>
</dbReference>
<name>A0AAW2YQ21_9EUKA</name>
<proteinExistence type="predicted"/>
<dbReference type="AlphaFoldDB" id="A0AAW2YQ21"/>
<evidence type="ECO:0000313" key="1">
    <source>
        <dbReference type="EMBL" id="KAL0478207.1"/>
    </source>
</evidence>
<evidence type="ECO:0000313" key="2">
    <source>
        <dbReference type="Proteomes" id="UP001431209"/>
    </source>
</evidence>
<reference evidence="1 2" key="1">
    <citation type="submission" date="2024-03" db="EMBL/GenBank/DDBJ databases">
        <title>The Acrasis kona genome and developmental transcriptomes reveal deep origins of eukaryotic multicellular pathways.</title>
        <authorList>
            <person name="Sheikh S."/>
            <person name="Fu C.-J."/>
            <person name="Brown M.W."/>
            <person name="Baldauf S.L."/>
        </authorList>
    </citation>
    <scope>NUCLEOTIDE SEQUENCE [LARGE SCALE GENOMIC DNA]</scope>
    <source>
        <strain evidence="1 2">ATCC MYA-3509</strain>
    </source>
</reference>
<sequence>MLSRQHVYRMVKHFNYLASKLKMGGDEELLVKMGKSYRAYKIDEEERFKRTKISQTKGGGI</sequence>
<organism evidence="1 2">
    <name type="scientific">Acrasis kona</name>
    <dbReference type="NCBI Taxonomy" id="1008807"/>
    <lineage>
        <taxon>Eukaryota</taxon>
        <taxon>Discoba</taxon>
        <taxon>Heterolobosea</taxon>
        <taxon>Tetramitia</taxon>
        <taxon>Eutetramitia</taxon>
        <taxon>Acrasidae</taxon>
        <taxon>Acrasis</taxon>
    </lineage>
</organism>
<gene>
    <name evidence="1" type="ORF">AKO1_001505</name>
</gene>
<comment type="caution">
    <text evidence="1">The sequence shown here is derived from an EMBL/GenBank/DDBJ whole genome shotgun (WGS) entry which is preliminary data.</text>
</comment>
<keyword evidence="2" id="KW-1185">Reference proteome</keyword>
<dbReference type="Proteomes" id="UP001431209">
    <property type="component" value="Unassembled WGS sequence"/>
</dbReference>